<gene>
    <name evidence="2" type="ORF">CLPUN_26960</name>
</gene>
<keyword evidence="1" id="KW-0472">Membrane</keyword>
<reference evidence="2 3" key="1">
    <citation type="submission" date="2016-05" db="EMBL/GenBank/DDBJ databases">
        <title>Microbial solvent formation.</title>
        <authorList>
            <person name="Poehlein A."/>
            <person name="Montoya Solano J.D."/>
            <person name="Flitsch S."/>
            <person name="Krabben P."/>
            <person name="Duerre P."/>
            <person name="Daniel R."/>
        </authorList>
    </citation>
    <scope>NUCLEOTIDE SEQUENCE [LARGE SCALE GENOMIC DNA]</scope>
    <source>
        <strain evidence="2 3">DSM 2619</strain>
    </source>
</reference>
<dbReference type="Proteomes" id="UP000190890">
    <property type="component" value="Unassembled WGS sequence"/>
</dbReference>
<comment type="caution">
    <text evidence="2">The sequence shown here is derived from an EMBL/GenBank/DDBJ whole genome shotgun (WGS) entry which is preliminary data.</text>
</comment>
<dbReference type="STRING" id="29367.CLPUN_26960"/>
<name>A0A1S8TFR2_9CLOT</name>
<protein>
    <submittedName>
        <fullName evidence="2">Uncharacterized protein</fullName>
    </submittedName>
</protein>
<keyword evidence="1" id="KW-1133">Transmembrane helix</keyword>
<organism evidence="2 3">
    <name type="scientific">Clostridium puniceum</name>
    <dbReference type="NCBI Taxonomy" id="29367"/>
    <lineage>
        <taxon>Bacteria</taxon>
        <taxon>Bacillati</taxon>
        <taxon>Bacillota</taxon>
        <taxon>Clostridia</taxon>
        <taxon>Eubacteriales</taxon>
        <taxon>Clostridiaceae</taxon>
        <taxon>Clostridium</taxon>
    </lineage>
</organism>
<accession>A0A1S8TFR2</accession>
<evidence type="ECO:0000313" key="3">
    <source>
        <dbReference type="Proteomes" id="UP000190890"/>
    </source>
</evidence>
<proteinExistence type="predicted"/>
<dbReference type="AlphaFoldDB" id="A0A1S8TFR2"/>
<evidence type="ECO:0000313" key="2">
    <source>
        <dbReference type="EMBL" id="OOM76464.1"/>
    </source>
</evidence>
<keyword evidence="1" id="KW-0812">Transmembrane</keyword>
<feature type="transmembrane region" description="Helical" evidence="1">
    <location>
        <begin position="6"/>
        <end position="23"/>
    </location>
</feature>
<evidence type="ECO:0000256" key="1">
    <source>
        <dbReference type="SAM" id="Phobius"/>
    </source>
</evidence>
<sequence length="46" mass="5454">MNFTLVMPLICIFAADILFYTTIKNNKLDFVGKKRYNNKFLVYCVE</sequence>
<dbReference type="EMBL" id="LZZM01000173">
    <property type="protein sequence ID" value="OOM76464.1"/>
    <property type="molecule type" value="Genomic_DNA"/>
</dbReference>
<keyword evidence="3" id="KW-1185">Reference proteome</keyword>